<feature type="signal peptide" evidence="3">
    <location>
        <begin position="1"/>
        <end position="30"/>
    </location>
</feature>
<reference evidence="4 5" key="1">
    <citation type="submission" date="2024-04" db="EMBL/GenBank/DDBJ databases">
        <title>Phyllosticta paracitricarpa is synonymous to the EU quarantine fungus P. citricarpa based on phylogenomic analyses.</title>
        <authorList>
            <consortium name="Lawrence Berkeley National Laboratory"/>
            <person name="Van Ingen-Buijs V.A."/>
            <person name="Van Westerhoven A.C."/>
            <person name="Haridas S."/>
            <person name="Skiadas P."/>
            <person name="Martin F."/>
            <person name="Groenewald J.Z."/>
            <person name="Crous P.W."/>
            <person name="Seidl M.F."/>
        </authorList>
    </citation>
    <scope>NUCLEOTIDE SEQUENCE [LARGE SCALE GENOMIC DNA]</scope>
    <source>
        <strain evidence="4 5">CBS 123374</strain>
    </source>
</reference>
<feature type="compositionally biased region" description="Basic and acidic residues" evidence="1">
    <location>
        <begin position="274"/>
        <end position="289"/>
    </location>
</feature>
<keyword evidence="2" id="KW-1133">Transmembrane helix</keyword>
<protein>
    <submittedName>
        <fullName evidence="4">Uncharacterized protein</fullName>
    </submittedName>
</protein>
<gene>
    <name evidence="4" type="ORF">HDK90DRAFT_270920</name>
</gene>
<comment type="caution">
    <text evidence="4">The sequence shown here is derived from an EMBL/GenBank/DDBJ whole genome shotgun (WGS) entry which is preliminary data.</text>
</comment>
<dbReference type="Proteomes" id="UP001492380">
    <property type="component" value="Unassembled WGS sequence"/>
</dbReference>
<name>A0ABR1YMX9_9PEZI</name>
<sequence>MRLAIAPSPPKLFFLAAALWLSLFSTTVLSEDSSSSSNSTRNCYYPDGIQSKGLPCFPDQAVSPCCGRGFICLSNGLCEPGSELRRTYQYKIYRSACTDASWNSSSCPSVCIGSSDNLDSGQGLAACGTNGSYCCGRGYDCCANASNIFNYGVASAVTTLPYSTATSTSSSSSSTSASSSSSSSSSSSNRAIAIGVGGAILVTALIGLLLYRKKRKTKAKESPLPPPTTSSAPPHPPPPDASVPPSTGVPQTPHSPTSPTELHPQSTSELPDTNAKERPQELHGQEGLRSELPGSTKDPAGPPPEYYPLLERGHEVRPEGKVAPATRHELEG</sequence>
<feature type="compositionally biased region" description="Polar residues" evidence="1">
    <location>
        <begin position="248"/>
        <end position="271"/>
    </location>
</feature>
<dbReference type="EMBL" id="JBBWRZ010000006">
    <property type="protein sequence ID" value="KAK8233562.1"/>
    <property type="molecule type" value="Genomic_DNA"/>
</dbReference>
<feature type="compositionally biased region" description="Basic and acidic residues" evidence="1">
    <location>
        <begin position="311"/>
        <end position="332"/>
    </location>
</feature>
<evidence type="ECO:0000256" key="3">
    <source>
        <dbReference type="SAM" id="SignalP"/>
    </source>
</evidence>
<feature type="transmembrane region" description="Helical" evidence="2">
    <location>
        <begin position="191"/>
        <end position="211"/>
    </location>
</feature>
<evidence type="ECO:0000313" key="5">
    <source>
        <dbReference type="Proteomes" id="UP001492380"/>
    </source>
</evidence>
<feature type="region of interest" description="Disordered" evidence="1">
    <location>
        <begin position="165"/>
        <end position="189"/>
    </location>
</feature>
<proteinExistence type="predicted"/>
<keyword evidence="2" id="KW-0812">Transmembrane</keyword>
<feature type="region of interest" description="Disordered" evidence="1">
    <location>
        <begin position="217"/>
        <end position="332"/>
    </location>
</feature>
<keyword evidence="5" id="KW-1185">Reference proteome</keyword>
<evidence type="ECO:0000256" key="1">
    <source>
        <dbReference type="SAM" id="MobiDB-lite"/>
    </source>
</evidence>
<keyword evidence="2" id="KW-0472">Membrane</keyword>
<accession>A0ABR1YMX9</accession>
<keyword evidence="3" id="KW-0732">Signal</keyword>
<evidence type="ECO:0000256" key="2">
    <source>
        <dbReference type="SAM" id="Phobius"/>
    </source>
</evidence>
<evidence type="ECO:0000313" key="4">
    <source>
        <dbReference type="EMBL" id="KAK8233562.1"/>
    </source>
</evidence>
<organism evidence="4 5">
    <name type="scientific">Phyllosticta capitalensis</name>
    <dbReference type="NCBI Taxonomy" id="121624"/>
    <lineage>
        <taxon>Eukaryota</taxon>
        <taxon>Fungi</taxon>
        <taxon>Dikarya</taxon>
        <taxon>Ascomycota</taxon>
        <taxon>Pezizomycotina</taxon>
        <taxon>Dothideomycetes</taxon>
        <taxon>Dothideomycetes incertae sedis</taxon>
        <taxon>Botryosphaeriales</taxon>
        <taxon>Phyllostictaceae</taxon>
        <taxon>Phyllosticta</taxon>
    </lineage>
</organism>
<feature type="chain" id="PRO_5046420333" evidence="3">
    <location>
        <begin position="31"/>
        <end position="332"/>
    </location>
</feature>
<feature type="compositionally biased region" description="Pro residues" evidence="1">
    <location>
        <begin position="223"/>
        <end position="242"/>
    </location>
</feature>
<feature type="compositionally biased region" description="Low complexity" evidence="1">
    <location>
        <begin position="165"/>
        <end position="188"/>
    </location>
</feature>